<dbReference type="GO" id="GO:0003849">
    <property type="term" value="F:3-deoxy-7-phosphoheptulonate synthase activity"/>
    <property type="evidence" value="ECO:0007669"/>
    <property type="project" value="UniProtKB-EC"/>
</dbReference>
<dbReference type="InterPro" id="IPR013785">
    <property type="entry name" value="Aldolase_TIM"/>
</dbReference>
<comment type="catalytic activity">
    <reaction evidence="7 8">
        <text>D-erythrose 4-phosphate + phosphoenolpyruvate + H2O = 7-phospho-2-dehydro-3-deoxy-D-arabino-heptonate + phosphate</text>
        <dbReference type="Rhea" id="RHEA:14717"/>
        <dbReference type="ChEBI" id="CHEBI:15377"/>
        <dbReference type="ChEBI" id="CHEBI:16897"/>
        <dbReference type="ChEBI" id="CHEBI:43474"/>
        <dbReference type="ChEBI" id="CHEBI:58394"/>
        <dbReference type="ChEBI" id="CHEBI:58702"/>
        <dbReference type="EC" id="2.5.1.54"/>
    </reaction>
</comment>
<evidence type="ECO:0000256" key="3">
    <source>
        <dbReference type="ARBA" id="ARBA00007985"/>
    </source>
</evidence>
<evidence type="ECO:0000256" key="5">
    <source>
        <dbReference type="ARBA" id="ARBA00022679"/>
    </source>
</evidence>
<dbReference type="UniPathway" id="UPA00053">
    <property type="reaction ID" value="UER00084"/>
</dbReference>
<comment type="pathway">
    <text evidence="2 8">Metabolic intermediate biosynthesis; chorismate biosynthesis; chorismate from D-erythrose 4-phosphate and phosphoenolpyruvate: step 1/7.</text>
</comment>
<evidence type="ECO:0000313" key="11">
    <source>
        <dbReference type="Proteomes" id="UP000261931"/>
    </source>
</evidence>
<name>A0A372ELQ1_9BURK</name>
<gene>
    <name evidence="10" type="ORF">DY262_07360</name>
</gene>
<evidence type="ECO:0000256" key="4">
    <source>
        <dbReference type="ARBA" id="ARBA00022605"/>
    </source>
</evidence>
<keyword evidence="11" id="KW-1185">Reference proteome</keyword>
<dbReference type="InterPro" id="IPR006218">
    <property type="entry name" value="DAHP1/KDSA"/>
</dbReference>
<dbReference type="NCBIfam" id="NF009396">
    <property type="entry name" value="PRK12756.1"/>
    <property type="match status" value="1"/>
</dbReference>
<evidence type="ECO:0000259" key="9">
    <source>
        <dbReference type="Pfam" id="PF00793"/>
    </source>
</evidence>
<dbReference type="EC" id="2.5.1.54" evidence="8"/>
<dbReference type="NCBIfam" id="TIGR00034">
    <property type="entry name" value="aroFGH"/>
    <property type="match status" value="1"/>
</dbReference>
<dbReference type="GO" id="GO:0008652">
    <property type="term" value="P:amino acid biosynthetic process"/>
    <property type="evidence" value="ECO:0007669"/>
    <property type="project" value="UniProtKB-KW"/>
</dbReference>
<dbReference type="SUPFAM" id="SSF51569">
    <property type="entry name" value="Aldolase"/>
    <property type="match status" value="1"/>
</dbReference>
<protein>
    <recommendedName>
        <fullName evidence="8">Phospho-2-dehydro-3-deoxyheptonate aldolase</fullName>
        <ecNumber evidence="8">2.5.1.54</ecNumber>
    </recommendedName>
</protein>
<reference evidence="10 11" key="1">
    <citation type="submission" date="2018-08" db="EMBL/GenBank/DDBJ databases">
        <title>Hydrogenophaga sp. LA-38 isolated from sludge.</title>
        <authorList>
            <person name="Im W.-T."/>
        </authorList>
    </citation>
    <scope>NUCLEOTIDE SEQUENCE [LARGE SCALE GENOMIC DNA]</scope>
    <source>
        <strain evidence="10 11">LA-38</strain>
    </source>
</reference>
<evidence type="ECO:0000256" key="7">
    <source>
        <dbReference type="ARBA" id="ARBA00047508"/>
    </source>
</evidence>
<keyword evidence="6 8" id="KW-0057">Aromatic amino acid biosynthesis</keyword>
<keyword evidence="4 8" id="KW-0028">Amino-acid biosynthesis</keyword>
<comment type="function">
    <text evidence="1 8">Stereospecific condensation of phosphoenolpyruvate (PEP) and D-erythrose-4-phosphate (E4P) giving rise to 3-deoxy-D-arabino-heptulosonate-7-phosphate (DAHP).</text>
</comment>
<dbReference type="GO" id="GO:0042802">
    <property type="term" value="F:identical protein binding"/>
    <property type="evidence" value="ECO:0007669"/>
    <property type="project" value="UniProtKB-ARBA"/>
</dbReference>
<keyword evidence="5 8" id="KW-0808">Transferase</keyword>
<dbReference type="PANTHER" id="PTHR21225">
    <property type="entry name" value="PHOSPHO-2-DEHYDRO-3-DEOXYHEPTONATE ALDOLASE DAHP SYNTHETASE"/>
    <property type="match status" value="1"/>
</dbReference>
<dbReference type="NCBIfam" id="NF009395">
    <property type="entry name" value="PRK12755.1"/>
    <property type="match status" value="1"/>
</dbReference>
<dbReference type="GO" id="GO:0009073">
    <property type="term" value="P:aromatic amino acid family biosynthetic process"/>
    <property type="evidence" value="ECO:0007669"/>
    <property type="project" value="UniProtKB-KW"/>
</dbReference>
<dbReference type="PIRSF" id="PIRSF001361">
    <property type="entry name" value="DAHP_synthase"/>
    <property type="match status" value="1"/>
</dbReference>
<evidence type="ECO:0000256" key="6">
    <source>
        <dbReference type="ARBA" id="ARBA00023141"/>
    </source>
</evidence>
<sequence length="377" mass="41168">MNAKATSAASDAWYARPLDKTSETDDQRIQKITVLPPPEHLIRFFPIAGTATEDLISQTRQRIHRILHGKDDRLLVVIGPCSIHDPGAALDYARRLKKLREQHADTLEVVMRVYFEKPRTTVGWKGLINDPYLDESYRIDEGLRIARQLLIEINRQGLPAGSEFLDVISPQYIGDLISWGAIGARTTESQVHRELASGLSAPIGFKNGTDGNIKIATDAIQAAGRGHHFLSVHKNGQVAVVQTKGNRDCHVILRGGKVPNYDAASVAAAVKDLEAAKQVPRLMIDFSHANSSKQHEKQLDVARDVGAQIAGGSRSIFGVMIESHIEAGAQKFTPGKDDPAALQYGQSITDACLGWDDSVQALEILSQSVLAARRRAG</sequence>
<dbReference type="AlphaFoldDB" id="A0A372ELQ1"/>
<dbReference type="GO" id="GO:0009423">
    <property type="term" value="P:chorismate biosynthetic process"/>
    <property type="evidence" value="ECO:0007669"/>
    <property type="project" value="UniProtKB-UniPathway"/>
</dbReference>
<dbReference type="RefSeq" id="WP_116958293.1">
    <property type="nucleotide sequence ID" value="NZ_QVLS01000003.1"/>
</dbReference>
<evidence type="ECO:0000256" key="8">
    <source>
        <dbReference type="PIRNR" id="PIRNR001361"/>
    </source>
</evidence>
<dbReference type="InterPro" id="IPR006219">
    <property type="entry name" value="DAHP_synth_1"/>
</dbReference>
<organism evidence="10 11">
    <name type="scientific">Hydrogenophaga borbori</name>
    <dbReference type="NCBI Taxonomy" id="2294117"/>
    <lineage>
        <taxon>Bacteria</taxon>
        <taxon>Pseudomonadati</taxon>
        <taxon>Pseudomonadota</taxon>
        <taxon>Betaproteobacteria</taxon>
        <taxon>Burkholderiales</taxon>
        <taxon>Comamonadaceae</taxon>
        <taxon>Hydrogenophaga</taxon>
    </lineage>
</organism>
<evidence type="ECO:0000256" key="2">
    <source>
        <dbReference type="ARBA" id="ARBA00004688"/>
    </source>
</evidence>
<dbReference type="Pfam" id="PF00793">
    <property type="entry name" value="DAHP_synth_1"/>
    <property type="match status" value="1"/>
</dbReference>
<accession>A0A372ELQ1</accession>
<dbReference type="PANTHER" id="PTHR21225:SF12">
    <property type="entry name" value="PHOSPHO-2-DEHYDRO-3-DEOXYHEPTONATE ALDOLASE, TYROSINE-INHIBITED"/>
    <property type="match status" value="1"/>
</dbReference>
<dbReference type="FunFam" id="3.20.20.70:FF:000005">
    <property type="entry name" value="Phospho-2-dehydro-3-deoxyheptonate aldolase"/>
    <property type="match status" value="1"/>
</dbReference>
<evidence type="ECO:0000313" key="10">
    <source>
        <dbReference type="EMBL" id="RFP80249.1"/>
    </source>
</evidence>
<dbReference type="GO" id="GO:0005737">
    <property type="term" value="C:cytoplasm"/>
    <property type="evidence" value="ECO:0007669"/>
    <property type="project" value="TreeGrafter"/>
</dbReference>
<feature type="domain" description="DAHP synthetase I/KDSA" evidence="9">
    <location>
        <begin position="65"/>
        <end position="361"/>
    </location>
</feature>
<proteinExistence type="inferred from homology"/>
<dbReference type="Proteomes" id="UP000261931">
    <property type="component" value="Unassembled WGS sequence"/>
</dbReference>
<comment type="caution">
    <text evidence="10">The sequence shown here is derived from an EMBL/GenBank/DDBJ whole genome shotgun (WGS) entry which is preliminary data.</text>
</comment>
<dbReference type="Gene3D" id="3.20.20.70">
    <property type="entry name" value="Aldolase class I"/>
    <property type="match status" value="1"/>
</dbReference>
<dbReference type="EMBL" id="QVLS01000003">
    <property type="protein sequence ID" value="RFP80249.1"/>
    <property type="molecule type" value="Genomic_DNA"/>
</dbReference>
<comment type="similarity">
    <text evidence="3 8">Belongs to the class-I DAHP synthase family.</text>
</comment>
<evidence type="ECO:0000256" key="1">
    <source>
        <dbReference type="ARBA" id="ARBA00003726"/>
    </source>
</evidence>